<proteinExistence type="inferred from homology"/>
<evidence type="ECO:0000256" key="6">
    <source>
        <dbReference type="ARBA" id="ARBA00023136"/>
    </source>
</evidence>
<name>A0A0N4ZY52_PARTI</name>
<keyword evidence="10" id="KW-1185">Reference proteome</keyword>
<sequence length="227" mass="25753">MFKKRYLHSTLFIIILLLLLITKEVKLNSTIKSTGYNVTTKSHFFKIPPPMENASFCSDVKNCHNFASCLSCNFPKNCTYGEKVQVSCIPLWVCKIKAPVKKMMSCKYCYQTKYKIEHDCAEVRNCSSSSVRLVRTICRAKQTTYCLGRRVFYQNVRCHWTNGYSWKKTFLISVLGGGFGAERFYLGYWKSGLAKLVSFGGLGIWTSIDLVLVALGYLGPADGSLYV</sequence>
<evidence type="ECO:0000256" key="3">
    <source>
        <dbReference type="ARBA" id="ARBA00022692"/>
    </source>
</evidence>
<dbReference type="AlphaFoldDB" id="A0A0N4ZY52"/>
<feature type="transmembrane region" description="Helical" evidence="8">
    <location>
        <begin position="6"/>
        <end position="22"/>
    </location>
</feature>
<dbReference type="STRING" id="131310.A0A0N4ZY52"/>
<dbReference type="WBParaSite" id="PTRK_0001372500.1">
    <property type="protein sequence ID" value="PTRK_0001372500.1"/>
    <property type="gene ID" value="PTRK_0001372500"/>
</dbReference>
<evidence type="ECO:0000256" key="5">
    <source>
        <dbReference type="ARBA" id="ARBA00022989"/>
    </source>
</evidence>
<evidence type="ECO:0000256" key="4">
    <source>
        <dbReference type="ARBA" id="ARBA00022729"/>
    </source>
</evidence>
<evidence type="ECO:0000313" key="10">
    <source>
        <dbReference type="Proteomes" id="UP000038045"/>
    </source>
</evidence>
<dbReference type="InterPro" id="IPR050932">
    <property type="entry name" value="TM2D1-3-like"/>
</dbReference>
<evidence type="ECO:0000256" key="1">
    <source>
        <dbReference type="ARBA" id="ARBA00004141"/>
    </source>
</evidence>
<dbReference type="PANTHER" id="PTHR21016">
    <property type="entry name" value="BETA-AMYLOID BINDING PROTEIN-RELATED"/>
    <property type="match status" value="1"/>
</dbReference>
<keyword evidence="5 8" id="KW-1133">Transmembrane helix</keyword>
<feature type="domain" description="TM2" evidence="9">
    <location>
        <begin position="163"/>
        <end position="211"/>
    </location>
</feature>
<dbReference type="PANTHER" id="PTHR21016:SF7">
    <property type="entry name" value="TM2 DOMAIN-CONTAINING PROTEIN 3"/>
    <property type="match status" value="1"/>
</dbReference>
<comment type="similarity">
    <text evidence="2">Belongs to the TM2 family.</text>
</comment>
<reference evidence="11" key="1">
    <citation type="submission" date="2017-02" db="UniProtKB">
        <authorList>
            <consortium name="WormBaseParasite"/>
        </authorList>
    </citation>
    <scope>IDENTIFICATION</scope>
</reference>
<keyword evidence="3 8" id="KW-0812">Transmembrane</keyword>
<keyword evidence="4" id="KW-0732">Signal</keyword>
<dbReference type="GO" id="GO:0016020">
    <property type="term" value="C:membrane"/>
    <property type="evidence" value="ECO:0007669"/>
    <property type="project" value="UniProtKB-SubCell"/>
</dbReference>
<evidence type="ECO:0000256" key="2">
    <source>
        <dbReference type="ARBA" id="ARBA00008284"/>
    </source>
</evidence>
<dbReference type="Pfam" id="PF05154">
    <property type="entry name" value="TM2"/>
    <property type="match status" value="1"/>
</dbReference>
<comment type="subcellular location">
    <subcellularLocation>
        <location evidence="1">Membrane</location>
        <topology evidence="1">Multi-pass membrane protein</topology>
    </subcellularLocation>
</comment>
<evidence type="ECO:0000256" key="7">
    <source>
        <dbReference type="ARBA" id="ARBA00023180"/>
    </source>
</evidence>
<dbReference type="Proteomes" id="UP000038045">
    <property type="component" value="Unplaced"/>
</dbReference>
<keyword evidence="7" id="KW-0325">Glycoprotein</keyword>
<evidence type="ECO:0000313" key="11">
    <source>
        <dbReference type="WBParaSite" id="PTRK_0001372500.1"/>
    </source>
</evidence>
<evidence type="ECO:0000256" key="8">
    <source>
        <dbReference type="SAM" id="Phobius"/>
    </source>
</evidence>
<organism evidence="10 11">
    <name type="scientific">Parastrongyloides trichosuri</name>
    <name type="common">Possum-specific nematode worm</name>
    <dbReference type="NCBI Taxonomy" id="131310"/>
    <lineage>
        <taxon>Eukaryota</taxon>
        <taxon>Metazoa</taxon>
        <taxon>Ecdysozoa</taxon>
        <taxon>Nematoda</taxon>
        <taxon>Chromadorea</taxon>
        <taxon>Rhabditida</taxon>
        <taxon>Tylenchina</taxon>
        <taxon>Panagrolaimomorpha</taxon>
        <taxon>Strongyloidoidea</taxon>
        <taxon>Strongyloididae</taxon>
        <taxon>Parastrongyloides</taxon>
    </lineage>
</organism>
<keyword evidence="6 8" id="KW-0472">Membrane</keyword>
<dbReference type="InterPro" id="IPR007829">
    <property type="entry name" value="TM2"/>
</dbReference>
<evidence type="ECO:0000259" key="9">
    <source>
        <dbReference type="Pfam" id="PF05154"/>
    </source>
</evidence>
<accession>A0A0N4ZY52</accession>
<feature type="transmembrane region" description="Helical" evidence="8">
    <location>
        <begin position="193"/>
        <end position="218"/>
    </location>
</feature>
<protein>
    <submittedName>
        <fullName evidence="11">TM2 domain-containing protein</fullName>
    </submittedName>
</protein>